<dbReference type="InterPro" id="IPR027417">
    <property type="entry name" value="P-loop_NTPase"/>
</dbReference>
<gene>
    <name evidence="3" type="ORF">UFOVP1115_9</name>
    <name evidence="4" type="ORF">UFOVP1390_33</name>
    <name evidence="5" type="ORF">UFOVP1567_8</name>
    <name evidence="1" type="ORF">UFOVP626_27</name>
    <name evidence="2" type="ORF">UFOVP951_22</name>
</gene>
<organism evidence="5">
    <name type="scientific">uncultured Caudovirales phage</name>
    <dbReference type="NCBI Taxonomy" id="2100421"/>
    <lineage>
        <taxon>Viruses</taxon>
        <taxon>Duplodnaviria</taxon>
        <taxon>Heunggongvirae</taxon>
        <taxon>Uroviricota</taxon>
        <taxon>Caudoviricetes</taxon>
        <taxon>Peduoviridae</taxon>
        <taxon>Maltschvirus</taxon>
        <taxon>Maltschvirus maltsch</taxon>
    </lineage>
</organism>
<dbReference type="EMBL" id="LR797336">
    <property type="protein sequence ID" value="CAB4204136.1"/>
    <property type="molecule type" value="Genomic_DNA"/>
</dbReference>
<dbReference type="EMBL" id="LR798459">
    <property type="protein sequence ID" value="CAB5238220.1"/>
    <property type="molecule type" value="Genomic_DNA"/>
</dbReference>
<dbReference type="SUPFAM" id="SSF52540">
    <property type="entry name" value="P-loop containing nucleoside triphosphate hydrolases"/>
    <property type="match status" value="1"/>
</dbReference>
<protein>
    <submittedName>
        <fullName evidence="5">Sulfotransferase family</fullName>
    </submittedName>
</protein>
<name>A0A6J7XLW0_9CAUD</name>
<dbReference type="EMBL" id="LR796900">
    <property type="protein sequence ID" value="CAB4173027.1"/>
    <property type="molecule type" value="Genomic_DNA"/>
</dbReference>
<sequence>MKEFFFISGLPRSGSTLLSAILHQNPEFYADISSPVQGLITSTINVITGSESNHLIDEDRRKHILKSIFNAFYESVTPNTVFDTSRGWTAKTSLLKDLYPQTKIICCVRDLPWILDSFERISAKNSLYGAALTDDEARQTVTTRCDALMDVKKEGQVVKPYYFLEEGLLLNPDMIMLVEYESLCKKPESVMREIYQFIGKQYFDHDFKNVEYENEVFDKALNMKSLHTVRKEVTWQERPSILPKSVWEKYAGKDFWRTPAPDFAVKQLYKVK</sequence>
<evidence type="ECO:0000313" key="3">
    <source>
        <dbReference type="EMBL" id="CAB4184482.1"/>
    </source>
</evidence>
<dbReference type="EMBL" id="LR797068">
    <property type="protein sequence ID" value="CAB4184482.1"/>
    <property type="molecule type" value="Genomic_DNA"/>
</dbReference>
<accession>A0A6J7XLW0</accession>
<evidence type="ECO:0000313" key="4">
    <source>
        <dbReference type="EMBL" id="CAB4204136.1"/>
    </source>
</evidence>
<dbReference type="Gene3D" id="3.40.50.300">
    <property type="entry name" value="P-loop containing nucleotide triphosphate hydrolases"/>
    <property type="match status" value="1"/>
</dbReference>
<dbReference type="EMBL" id="LR796605">
    <property type="protein sequence ID" value="CAB4153763.1"/>
    <property type="molecule type" value="Genomic_DNA"/>
</dbReference>
<dbReference type="Pfam" id="PF13469">
    <property type="entry name" value="Sulfotransfer_3"/>
    <property type="match status" value="1"/>
</dbReference>
<evidence type="ECO:0000313" key="2">
    <source>
        <dbReference type="EMBL" id="CAB4173027.1"/>
    </source>
</evidence>
<dbReference type="GO" id="GO:0016740">
    <property type="term" value="F:transferase activity"/>
    <property type="evidence" value="ECO:0007669"/>
    <property type="project" value="UniProtKB-KW"/>
</dbReference>
<proteinExistence type="predicted"/>
<evidence type="ECO:0000313" key="5">
    <source>
        <dbReference type="EMBL" id="CAB5238220.1"/>
    </source>
</evidence>
<reference evidence="5" key="1">
    <citation type="submission" date="2020-05" db="EMBL/GenBank/DDBJ databases">
        <authorList>
            <person name="Chiriac C."/>
            <person name="Salcher M."/>
            <person name="Ghai R."/>
            <person name="Kavagutti S V."/>
        </authorList>
    </citation>
    <scope>NUCLEOTIDE SEQUENCE</scope>
</reference>
<evidence type="ECO:0000313" key="1">
    <source>
        <dbReference type="EMBL" id="CAB4153763.1"/>
    </source>
</evidence>
<keyword evidence="5" id="KW-0808">Transferase</keyword>